<comment type="caution">
    <text evidence="7">The sequence shown here is derived from an EMBL/GenBank/DDBJ whole genome shotgun (WGS) entry which is preliminary data.</text>
</comment>
<evidence type="ECO:0000256" key="2">
    <source>
        <dbReference type="ARBA" id="ARBA00022771"/>
    </source>
</evidence>
<dbReference type="AlphaFoldDB" id="A0A1W0WF67"/>
<keyword evidence="8" id="KW-1185">Reference proteome</keyword>
<dbReference type="EMBL" id="MTYJ01000115">
    <property type="protein sequence ID" value="OQV13838.1"/>
    <property type="molecule type" value="Genomic_DNA"/>
</dbReference>
<evidence type="ECO:0000313" key="8">
    <source>
        <dbReference type="Proteomes" id="UP000192578"/>
    </source>
</evidence>
<dbReference type="Pfam" id="PF02891">
    <property type="entry name" value="zf-MIZ"/>
    <property type="match status" value="1"/>
</dbReference>
<dbReference type="Gene3D" id="3.30.40.10">
    <property type="entry name" value="Zinc/RING finger domain, C3HC4 (zinc finger)"/>
    <property type="match status" value="1"/>
</dbReference>
<dbReference type="PANTHER" id="PTHR10782:SF4">
    <property type="entry name" value="TONALLI, ISOFORM E"/>
    <property type="match status" value="1"/>
</dbReference>
<feature type="compositionally biased region" description="Low complexity" evidence="5">
    <location>
        <begin position="240"/>
        <end position="254"/>
    </location>
</feature>
<dbReference type="PROSITE" id="PS51044">
    <property type="entry name" value="ZF_SP_RING"/>
    <property type="match status" value="1"/>
</dbReference>
<feature type="region of interest" description="Disordered" evidence="5">
    <location>
        <begin position="219"/>
        <end position="254"/>
    </location>
</feature>
<evidence type="ECO:0000256" key="3">
    <source>
        <dbReference type="ARBA" id="ARBA00022833"/>
    </source>
</evidence>
<dbReference type="GO" id="GO:0016925">
    <property type="term" value="P:protein sumoylation"/>
    <property type="evidence" value="ECO:0007669"/>
    <property type="project" value="TreeGrafter"/>
</dbReference>
<name>A0A1W0WF67_HYPEX</name>
<dbReference type="GO" id="GO:0000785">
    <property type="term" value="C:chromatin"/>
    <property type="evidence" value="ECO:0007669"/>
    <property type="project" value="TreeGrafter"/>
</dbReference>
<dbReference type="PANTHER" id="PTHR10782">
    <property type="entry name" value="ZINC FINGER MIZ DOMAIN-CONTAINING PROTEIN"/>
    <property type="match status" value="1"/>
</dbReference>
<gene>
    <name evidence="7" type="ORF">BV898_11947</name>
</gene>
<accession>A0A1W0WF67</accession>
<protein>
    <recommendedName>
        <fullName evidence="6">SP-RING-type domain-containing protein</fullName>
    </recommendedName>
</protein>
<organism evidence="7 8">
    <name type="scientific">Hypsibius exemplaris</name>
    <name type="common">Freshwater tardigrade</name>
    <dbReference type="NCBI Taxonomy" id="2072580"/>
    <lineage>
        <taxon>Eukaryota</taxon>
        <taxon>Metazoa</taxon>
        <taxon>Ecdysozoa</taxon>
        <taxon>Tardigrada</taxon>
        <taxon>Eutardigrada</taxon>
        <taxon>Parachela</taxon>
        <taxon>Hypsibioidea</taxon>
        <taxon>Hypsibiidae</taxon>
        <taxon>Hypsibius</taxon>
    </lineage>
</organism>
<reference evidence="8" key="1">
    <citation type="submission" date="2017-01" db="EMBL/GenBank/DDBJ databases">
        <title>Comparative genomics of anhydrobiosis in the tardigrade Hypsibius dujardini.</title>
        <authorList>
            <person name="Yoshida Y."/>
            <person name="Koutsovoulos G."/>
            <person name="Laetsch D."/>
            <person name="Stevens L."/>
            <person name="Kumar S."/>
            <person name="Horikawa D."/>
            <person name="Ishino K."/>
            <person name="Komine S."/>
            <person name="Tomita M."/>
            <person name="Blaxter M."/>
            <person name="Arakawa K."/>
        </authorList>
    </citation>
    <scope>NUCLEOTIDE SEQUENCE [LARGE SCALE GENOMIC DNA]</scope>
    <source>
        <strain evidence="8">Z151</strain>
    </source>
</reference>
<keyword evidence="2 4" id="KW-0863">Zinc-finger</keyword>
<dbReference type="InterPro" id="IPR013083">
    <property type="entry name" value="Znf_RING/FYVE/PHD"/>
</dbReference>
<dbReference type="OrthoDB" id="28127at2759"/>
<feature type="domain" description="SP-RING-type" evidence="6">
    <location>
        <begin position="438"/>
        <end position="524"/>
    </location>
</feature>
<evidence type="ECO:0000256" key="1">
    <source>
        <dbReference type="ARBA" id="ARBA00022723"/>
    </source>
</evidence>
<dbReference type="GO" id="GO:0061665">
    <property type="term" value="F:SUMO ligase activity"/>
    <property type="evidence" value="ECO:0007669"/>
    <property type="project" value="TreeGrafter"/>
</dbReference>
<sequence>MAEEKVFTLKDRINGFMRNGHLEKVDKKVARKMFSDVSLNALKRLLREQYSVKIMSLSQKKAIDMCMTRFYKGSESSRQSAVRMFLDAKCVRKFLDRPEKEIAEELASAPITVLDGDAEEQESFLSTSNGSILETSSADSSQTSMTESGSEQCGLSVLGSSIPLSCRVPGPAAVPLNFSTLLDALSFSVKDNGEKMGNLDVSDFLLLKSHASVNPFNARSEAPSAHLEAPSAHLETPSAHLETSSTHLETSSAHLETPSAHLEAPCILGLAEPAFYKLKSCLIHFAIPCSAPAEMISHSINFDVPALTPEDVVLLSFRSVGSKRDTRQADHPVGLVFAVNDESCSSFGRSFQSLTAKLWTKKITVFDPPAILDKILPDAQNRLDLSFPRFPFNVNYASQYQGYIFVATRRTAEDVVKLQQFIPLGESLAMVVSLLSGPNGTLAPDKVSLPLVCPITFKPLQNPCRGAACDHPVCFEGLSYLQLYQSSKDPRWKCVICGEVVQWYEIRSDILTAKLAEEFSGCEKVNVSLDGTKLIFRGIPFEPETEDMDEK</sequence>
<feature type="region of interest" description="Disordered" evidence="5">
    <location>
        <begin position="125"/>
        <end position="149"/>
    </location>
</feature>
<keyword evidence="3" id="KW-0862">Zinc</keyword>
<dbReference type="Proteomes" id="UP000192578">
    <property type="component" value="Unassembled WGS sequence"/>
</dbReference>
<evidence type="ECO:0000313" key="7">
    <source>
        <dbReference type="EMBL" id="OQV13838.1"/>
    </source>
</evidence>
<evidence type="ECO:0000256" key="4">
    <source>
        <dbReference type="PROSITE-ProRule" id="PRU00452"/>
    </source>
</evidence>
<evidence type="ECO:0000259" key="6">
    <source>
        <dbReference type="PROSITE" id="PS51044"/>
    </source>
</evidence>
<keyword evidence="1" id="KW-0479">Metal-binding</keyword>
<dbReference type="GO" id="GO:0008270">
    <property type="term" value="F:zinc ion binding"/>
    <property type="evidence" value="ECO:0007669"/>
    <property type="project" value="UniProtKB-KW"/>
</dbReference>
<dbReference type="InterPro" id="IPR004181">
    <property type="entry name" value="Znf_MIZ"/>
</dbReference>
<proteinExistence type="predicted"/>
<evidence type="ECO:0000256" key="5">
    <source>
        <dbReference type="SAM" id="MobiDB-lite"/>
    </source>
</evidence>